<accession>A0AAN7HT59</accession>
<feature type="domain" description="DUF7708" evidence="1">
    <location>
        <begin position="93"/>
        <end position="238"/>
    </location>
</feature>
<protein>
    <recommendedName>
        <fullName evidence="1">DUF7708 domain-containing protein</fullName>
    </recommendedName>
</protein>
<dbReference type="Pfam" id="PF24809">
    <property type="entry name" value="DUF7708"/>
    <property type="match status" value="1"/>
</dbReference>
<dbReference type="EMBL" id="MU857613">
    <property type="protein sequence ID" value="KAK4250458.1"/>
    <property type="molecule type" value="Genomic_DNA"/>
</dbReference>
<evidence type="ECO:0000259" key="1">
    <source>
        <dbReference type="Pfam" id="PF24809"/>
    </source>
</evidence>
<dbReference type="InterPro" id="IPR056125">
    <property type="entry name" value="DUF7708"/>
</dbReference>
<comment type="caution">
    <text evidence="2">The sequence shown here is derived from an EMBL/GenBank/DDBJ whole genome shotgun (WGS) entry which is preliminary data.</text>
</comment>
<evidence type="ECO:0000313" key="2">
    <source>
        <dbReference type="EMBL" id="KAK4250458.1"/>
    </source>
</evidence>
<keyword evidence="3" id="KW-1185">Reference proteome</keyword>
<reference evidence="2" key="1">
    <citation type="journal article" date="2023" name="Mol. Phylogenet. Evol.">
        <title>Genome-scale phylogeny and comparative genomics of the fungal order Sordariales.</title>
        <authorList>
            <person name="Hensen N."/>
            <person name="Bonometti L."/>
            <person name="Westerberg I."/>
            <person name="Brannstrom I.O."/>
            <person name="Guillou S."/>
            <person name="Cros-Aarteil S."/>
            <person name="Calhoun S."/>
            <person name="Haridas S."/>
            <person name="Kuo A."/>
            <person name="Mondo S."/>
            <person name="Pangilinan J."/>
            <person name="Riley R."/>
            <person name="LaButti K."/>
            <person name="Andreopoulos B."/>
            <person name="Lipzen A."/>
            <person name="Chen C."/>
            <person name="Yan M."/>
            <person name="Daum C."/>
            <person name="Ng V."/>
            <person name="Clum A."/>
            <person name="Steindorff A."/>
            <person name="Ohm R.A."/>
            <person name="Martin F."/>
            <person name="Silar P."/>
            <person name="Natvig D.O."/>
            <person name="Lalanne C."/>
            <person name="Gautier V."/>
            <person name="Ament-Velasquez S.L."/>
            <person name="Kruys A."/>
            <person name="Hutchinson M.I."/>
            <person name="Powell A.J."/>
            <person name="Barry K."/>
            <person name="Miller A.N."/>
            <person name="Grigoriev I.V."/>
            <person name="Debuchy R."/>
            <person name="Gladieux P."/>
            <person name="Hiltunen Thoren M."/>
            <person name="Johannesson H."/>
        </authorList>
    </citation>
    <scope>NUCLEOTIDE SEQUENCE</scope>
    <source>
        <strain evidence="2">CBS 359.72</strain>
    </source>
</reference>
<dbReference type="Proteomes" id="UP001303647">
    <property type="component" value="Unassembled WGS sequence"/>
</dbReference>
<dbReference type="AlphaFoldDB" id="A0AAN7HT59"/>
<proteinExistence type="predicted"/>
<name>A0AAN7HT59_9PEZI</name>
<organism evidence="2 3">
    <name type="scientific">Corynascus novoguineensis</name>
    <dbReference type="NCBI Taxonomy" id="1126955"/>
    <lineage>
        <taxon>Eukaryota</taxon>
        <taxon>Fungi</taxon>
        <taxon>Dikarya</taxon>
        <taxon>Ascomycota</taxon>
        <taxon>Pezizomycotina</taxon>
        <taxon>Sordariomycetes</taxon>
        <taxon>Sordariomycetidae</taxon>
        <taxon>Sordariales</taxon>
        <taxon>Chaetomiaceae</taxon>
        <taxon>Corynascus</taxon>
    </lineage>
</organism>
<evidence type="ECO:0000313" key="3">
    <source>
        <dbReference type="Proteomes" id="UP001303647"/>
    </source>
</evidence>
<gene>
    <name evidence="2" type="ORF">C7999DRAFT_29042</name>
</gene>
<sequence>MDLPLQDISSVALWTRMDHDTFISACSGDEDDNSSIASNAFAAVKSHFEQNSSISDQEKQLIAASNRIEDVQQVVAGLIAKYESKNNSSKTRKWLQKTSDTICHYGTVLDVFVQHHPEYVSLVWGTFKLLFSSVVNHAETLKLLAKSTSQIATRLPRIRALSKLYATKQMRLAVESLYSCILEFLLTTHSWVNESKLRHFYHSFTRPHKLRYDDLLGRITDCSNDIIELATLGSQTEIRVMHTSQTSKLDDILSTLDAEDKARQNQLEGLAHLVSRLTMSDRRQERKLDLIISLLKASGLTIDELLTKAEAIHSLQTSALLDTDQQLSRPQLTEILSTLSTSFEDPQISYAHHLFLRNRRASGMGVNTSTNTFWLSPKLTQWSSSRESSVAIIKGPFSSRRAILDFGASIIQTLSSSGIPTVWALPSAEKLESNAGILTSTDLMRYLTYQALLLSSQGCAATIQTEKQIALRHSQFRTANTLKDWLNLFKQAVASLPGKWVYLVADLATVRSDLGPGTADEFAFFQELNRMLTPGNHDTSIGGTKNVKVMFLLYEANWFNRLPDEVAGHVVSVKVTSSKRRRQLTEMQQAVNARVFPCFRGIRGRRRKVA</sequence>
<reference evidence="2" key="2">
    <citation type="submission" date="2023-05" db="EMBL/GenBank/DDBJ databases">
        <authorList>
            <consortium name="Lawrence Berkeley National Laboratory"/>
            <person name="Steindorff A."/>
            <person name="Hensen N."/>
            <person name="Bonometti L."/>
            <person name="Westerberg I."/>
            <person name="Brannstrom I.O."/>
            <person name="Guillou S."/>
            <person name="Cros-Aarteil S."/>
            <person name="Calhoun S."/>
            <person name="Haridas S."/>
            <person name="Kuo A."/>
            <person name="Mondo S."/>
            <person name="Pangilinan J."/>
            <person name="Riley R."/>
            <person name="Labutti K."/>
            <person name="Andreopoulos B."/>
            <person name="Lipzen A."/>
            <person name="Chen C."/>
            <person name="Yanf M."/>
            <person name="Daum C."/>
            <person name="Ng V."/>
            <person name="Clum A."/>
            <person name="Ohm R."/>
            <person name="Martin F."/>
            <person name="Silar P."/>
            <person name="Natvig D."/>
            <person name="Lalanne C."/>
            <person name="Gautier V."/>
            <person name="Ament-Velasquez S.L."/>
            <person name="Kruys A."/>
            <person name="Hutchinson M.I."/>
            <person name="Powell A.J."/>
            <person name="Barry K."/>
            <person name="Miller A.N."/>
            <person name="Grigoriev I.V."/>
            <person name="Debuchy R."/>
            <person name="Gladieux P."/>
            <person name="Thoren M.H."/>
            <person name="Johannesson H."/>
        </authorList>
    </citation>
    <scope>NUCLEOTIDE SEQUENCE</scope>
    <source>
        <strain evidence="2">CBS 359.72</strain>
    </source>
</reference>